<dbReference type="Proteomes" id="UP000093807">
    <property type="component" value="Unassembled WGS sequence"/>
</dbReference>
<dbReference type="InterPro" id="IPR011990">
    <property type="entry name" value="TPR-like_helical_dom_sf"/>
</dbReference>
<name>A0A199XT82_9FLAO</name>
<dbReference type="PATRIC" id="fig|29536.5.peg.1104"/>
<dbReference type="EMBL" id="JMTM01000021">
    <property type="protein sequence ID" value="OAZ04539.1"/>
    <property type="molecule type" value="Genomic_DNA"/>
</dbReference>
<dbReference type="SUPFAM" id="SSF48452">
    <property type="entry name" value="TPR-like"/>
    <property type="match status" value="1"/>
</dbReference>
<dbReference type="Gene3D" id="1.25.40.10">
    <property type="entry name" value="Tetratricopeptide repeat domain"/>
    <property type="match status" value="1"/>
</dbReference>
<protein>
    <recommendedName>
        <fullName evidence="3">Tetratricopeptide repeat protein</fullName>
    </recommendedName>
</protein>
<gene>
    <name evidence="1" type="ORF">FLB_10560</name>
</gene>
<reference evidence="1 2" key="1">
    <citation type="submission" date="2016-06" db="EMBL/GenBank/DDBJ databases">
        <title>Draft genome sequence of Flavobacterium succinicans strain DD5b.</title>
        <authorList>
            <person name="Poehlein A."/>
            <person name="Daniel R."/>
            <person name="Simeonova D.D."/>
        </authorList>
    </citation>
    <scope>NUCLEOTIDE SEQUENCE [LARGE SCALE GENOMIC DNA]</scope>
    <source>
        <strain evidence="1 2">DD5b</strain>
    </source>
</reference>
<accession>A0A199XT82</accession>
<proteinExistence type="predicted"/>
<evidence type="ECO:0000313" key="2">
    <source>
        <dbReference type="Proteomes" id="UP000093807"/>
    </source>
</evidence>
<organism evidence="1 2">
    <name type="scientific">Flavobacterium succinicans</name>
    <dbReference type="NCBI Taxonomy" id="29536"/>
    <lineage>
        <taxon>Bacteria</taxon>
        <taxon>Pseudomonadati</taxon>
        <taxon>Bacteroidota</taxon>
        <taxon>Flavobacteriia</taxon>
        <taxon>Flavobacteriales</taxon>
        <taxon>Flavobacteriaceae</taxon>
        <taxon>Flavobacterium</taxon>
    </lineage>
</organism>
<comment type="caution">
    <text evidence="1">The sequence shown here is derived from an EMBL/GenBank/DDBJ whole genome shotgun (WGS) entry which is preliminary data.</text>
</comment>
<evidence type="ECO:0000313" key="1">
    <source>
        <dbReference type="EMBL" id="OAZ04539.1"/>
    </source>
</evidence>
<dbReference type="AlphaFoldDB" id="A0A199XT82"/>
<sequence>MNFQTKLMLKIILITPMLFFGQSNPEKLMDSDKEIKSISYEVIETIRTAFGSTKVVYVVSNKNMIKTYDLGQNNTREVREIITYKKKRNPKELKLNSKESQEVKESQEGKEVKEVKIIEIQKNDPNKSITIIPLETYERLVEQGFRSSELYSQLADAYFYKNDYTKASKYYFEFFKMGKKIKPEFYFRYAVTMDKLGQKEKSKELLMTYETLLKNSKNK</sequence>
<evidence type="ECO:0008006" key="3">
    <source>
        <dbReference type="Google" id="ProtNLM"/>
    </source>
</evidence>
<keyword evidence="2" id="KW-1185">Reference proteome</keyword>